<feature type="region of interest" description="Disordered" evidence="2">
    <location>
        <begin position="187"/>
        <end position="226"/>
    </location>
</feature>
<proteinExistence type="predicted"/>
<dbReference type="Gene3D" id="3.30.160.60">
    <property type="entry name" value="Classic Zinc Finger"/>
    <property type="match status" value="1"/>
</dbReference>
<accession>A0ABR3W2X3</accession>
<evidence type="ECO:0000256" key="2">
    <source>
        <dbReference type="SAM" id="MobiDB-lite"/>
    </source>
</evidence>
<keyword evidence="1" id="KW-0479">Metal-binding</keyword>
<organism evidence="4 5">
    <name type="scientific">Phialemonium thermophilum</name>
    <dbReference type="NCBI Taxonomy" id="223376"/>
    <lineage>
        <taxon>Eukaryota</taxon>
        <taxon>Fungi</taxon>
        <taxon>Dikarya</taxon>
        <taxon>Ascomycota</taxon>
        <taxon>Pezizomycotina</taxon>
        <taxon>Sordariomycetes</taxon>
        <taxon>Sordariomycetidae</taxon>
        <taxon>Cephalothecales</taxon>
        <taxon>Cephalothecaceae</taxon>
        <taxon>Phialemonium</taxon>
    </lineage>
</organism>
<sequence length="334" mass="37065">MHGTTASSSAPQWSSSDRCIAQGVGPDKAALTTLSLAYFEASRRSCPAAMVRGRAAWQAQSPTHQARLSFVGATRKLERNEPDVTSWHDPIDFFSLLAENCDPSALLYPVSEEDRESWPSGDRPYESSLDLSWGYQTAISPGPLRGNTIADSCPSEQDGRARTQLDDFSGDHDRIFGSVPCSPIPDVMHPWAETQGPPQTDGPPRDEARGPVVQTPAAPHNDPKPALRCDECRKPFRHKCSLQRHRKEKHQPEHVWVCPVQGCKKSPKEYRRKDNFKRHCERKHREVPLSKLGLNRPVARSIANTASRAHNSGHSAPRTLLPRATSIVPYAFSS</sequence>
<keyword evidence="1" id="KW-0862">Zinc</keyword>
<dbReference type="Proteomes" id="UP001586593">
    <property type="component" value="Unassembled WGS sequence"/>
</dbReference>
<feature type="domain" description="C2H2-type" evidence="3">
    <location>
        <begin position="227"/>
        <end position="255"/>
    </location>
</feature>
<dbReference type="SMART" id="SM00355">
    <property type="entry name" value="ZnF_C2H2"/>
    <property type="match status" value="2"/>
</dbReference>
<evidence type="ECO:0000259" key="3">
    <source>
        <dbReference type="PROSITE" id="PS50157"/>
    </source>
</evidence>
<dbReference type="PROSITE" id="PS00028">
    <property type="entry name" value="ZINC_FINGER_C2H2_1"/>
    <property type="match status" value="1"/>
</dbReference>
<dbReference type="EMBL" id="JAZHXJ010000768">
    <property type="protein sequence ID" value="KAL1851761.1"/>
    <property type="molecule type" value="Genomic_DNA"/>
</dbReference>
<keyword evidence="5" id="KW-1185">Reference proteome</keyword>
<protein>
    <recommendedName>
        <fullName evidence="3">C2H2-type domain-containing protein</fullName>
    </recommendedName>
</protein>
<gene>
    <name evidence="4" type="ORF">VTK73DRAFT_9332</name>
</gene>
<comment type="caution">
    <text evidence="4">The sequence shown here is derived from an EMBL/GenBank/DDBJ whole genome shotgun (WGS) entry which is preliminary data.</text>
</comment>
<evidence type="ECO:0000313" key="4">
    <source>
        <dbReference type="EMBL" id="KAL1851761.1"/>
    </source>
</evidence>
<evidence type="ECO:0000256" key="1">
    <source>
        <dbReference type="PROSITE-ProRule" id="PRU00042"/>
    </source>
</evidence>
<evidence type="ECO:0000313" key="5">
    <source>
        <dbReference type="Proteomes" id="UP001586593"/>
    </source>
</evidence>
<dbReference type="PROSITE" id="PS50157">
    <property type="entry name" value="ZINC_FINGER_C2H2_2"/>
    <property type="match status" value="1"/>
</dbReference>
<dbReference type="InterPro" id="IPR013087">
    <property type="entry name" value="Znf_C2H2_type"/>
</dbReference>
<name>A0ABR3W2X3_9PEZI</name>
<keyword evidence="1" id="KW-0863">Zinc-finger</keyword>
<reference evidence="4 5" key="1">
    <citation type="journal article" date="2024" name="Commun. Biol.">
        <title>Comparative genomic analysis of thermophilic fungi reveals convergent evolutionary adaptations and gene losses.</title>
        <authorList>
            <person name="Steindorff A.S."/>
            <person name="Aguilar-Pontes M.V."/>
            <person name="Robinson A.J."/>
            <person name="Andreopoulos B."/>
            <person name="LaButti K."/>
            <person name="Kuo A."/>
            <person name="Mondo S."/>
            <person name="Riley R."/>
            <person name="Otillar R."/>
            <person name="Haridas S."/>
            <person name="Lipzen A."/>
            <person name="Grimwood J."/>
            <person name="Schmutz J."/>
            <person name="Clum A."/>
            <person name="Reid I.D."/>
            <person name="Moisan M.C."/>
            <person name="Butler G."/>
            <person name="Nguyen T.T.M."/>
            <person name="Dewar K."/>
            <person name="Conant G."/>
            <person name="Drula E."/>
            <person name="Henrissat B."/>
            <person name="Hansel C."/>
            <person name="Singer S."/>
            <person name="Hutchinson M.I."/>
            <person name="de Vries R.P."/>
            <person name="Natvig D.O."/>
            <person name="Powell A.J."/>
            <person name="Tsang A."/>
            <person name="Grigoriev I.V."/>
        </authorList>
    </citation>
    <scope>NUCLEOTIDE SEQUENCE [LARGE SCALE GENOMIC DNA]</scope>
    <source>
        <strain evidence="4 5">ATCC 24622</strain>
    </source>
</reference>